<sequence>MPDFLTIAARRVPARIRKIILQERFIDKAVNLQEQNSPMEYLFDVYEEFLDPAGEFDDFGCHKCRGHILEQWRRLKPHLENLQLQER</sequence>
<evidence type="ECO:0000313" key="2">
    <source>
        <dbReference type="Proteomes" id="UP000261284"/>
    </source>
</evidence>
<dbReference type="EMBL" id="QTJU01000001">
    <property type="protein sequence ID" value="RFM30033.1"/>
    <property type="molecule type" value="Genomic_DNA"/>
</dbReference>
<gene>
    <name evidence="1" type="ORF">DXN05_03415</name>
</gene>
<reference evidence="1 2" key="1">
    <citation type="submission" date="2018-08" db="EMBL/GenBank/DDBJ databases">
        <title>Chitinophagaceae sp. K23C18032701, a novel bacterium isolated from forest soil.</title>
        <authorList>
            <person name="Wang C."/>
        </authorList>
    </citation>
    <scope>NUCLEOTIDE SEQUENCE [LARGE SCALE GENOMIC DNA]</scope>
    <source>
        <strain evidence="1 2">K23C18032701</strain>
    </source>
</reference>
<organism evidence="1 2">
    <name type="scientific">Deminuibacter soli</name>
    <dbReference type="NCBI Taxonomy" id="2291815"/>
    <lineage>
        <taxon>Bacteria</taxon>
        <taxon>Pseudomonadati</taxon>
        <taxon>Bacteroidota</taxon>
        <taxon>Chitinophagia</taxon>
        <taxon>Chitinophagales</taxon>
        <taxon>Chitinophagaceae</taxon>
        <taxon>Deminuibacter</taxon>
    </lineage>
</organism>
<accession>A0A3E1NQ33</accession>
<protein>
    <submittedName>
        <fullName evidence="1">Uncharacterized protein</fullName>
    </submittedName>
</protein>
<dbReference type="RefSeq" id="WP_116845789.1">
    <property type="nucleotide sequence ID" value="NZ_QTJU01000001.1"/>
</dbReference>
<dbReference type="Proteomes" id="UP000261284">
    <property type="component" value="Unassembled WGS sequence"/>
</dbReference>
<proteinExistence type="predicted"/>
<dbReference type="AlphaFoldDB" id="A0A3E1NQ33"/>
<comment type="caution">
    <text evidence="1">The sequence shown here is derived from an EMBL/GenBank/DDBJ whole genome shotgun (WGS) entry which is preliminary data.</text>
</comment>
<keyword evidence="2" id="KW-1185">Reference proteome</keyword>
<evidence type="ECO:0000313" key="1">
    <source>
        <dbReference type="EMBL" id="RFM30033.1"/>
    </source>
</evidence>
<name>A0A3E1NQ33_9BACT</name>